<organism evidence="1 2">
    <name type="scientific">Yersinia pestis bv. Antiqua (strain Antiqua)</name>
    <dbReference type="NCBI Taxonomy" id="360102"/>
    <lineage>
        <taxon>Bacteria</taxon>
        <taxon>Pseudomonadati</taxon>
        <taxon>Pseudomonadota</taxon>
        <taxon>Gammaproteobacteria</taxon>
        <taxon>Enterobacterales</taxon>
        <taxon>Yersiniaceae</taxon>
        <taxon>Yersinia</taxon>
    </lineage>
</organism>
<dbReference type="GO" id="GO:0030254">
    <property type="term" value="P:protein secretion by the type III secretion system"/>
    <property type="evidence" value="ECO:0007669"/>
    <property type="project" value="InterPro"/>
</dbReference>
<sequence precursor="true">MNMSSAQAVAGLFQATEPPVGNTQQVAKFTQLMAQPASTELMMTPESLLMQQAEWMHASLAIDLTAKVAGVMGQNINKLVNMQ</sequence>
<dbReference type="KEGG" id="ypa:YPA_4021"/>
<dbReference type="Proteomes" id="UP000001971">
    <property type="component" value="Chromosome"/>
</dbReference>
<name>A0A0E1NWD4_YERPA</name>
<dbReference type="AlphaFoldDB" id="A0A0E1NWD4"/>
<evidence type="ECO:0000313" key="2">
    <source>
        <dbReference type="Proteomes" id="UP000001971"/>
    </source>
</evidence>
<dbReference type="HOGENOM" id="CLU_194692_0_0_6"/>
<accession>A0A0E1NWD4</accession>
<dbReference type="EMBL" id="CP000308">
    <property type="protein sequence ID" value="ABG15982.1"/>
    <property type="molecule type" value="Genomic_DNA"/>
</dbReference>
<proteinExistence type="predicted"/>
<dbReference type="NCBIfam" id="TIGR02497">
    <property type="entry name" value="yscI_hrpB_dom"/>
    <property type="match status" value="1"/>
</dbReference>
<reference evidence="1 2" key="1">
    <citation type="journal article" date="2006" name="J. Bacteriol.">
        <title>Complete genome sequence of Yersinia pestis strains Antiqua and Nepal516: evidence of gene reduction in an emerging pathogen.</title>
        <authorList>
            <person name="Chain P.S."/>
            <person name="Hu P."/>
            <person name="Malfatti S.A."/>
            <person name="Radnedge L."/>
            <person name="Larimer F."/>
            <person name="Vergez L.M."/>
            <person name="Worsham P."/>
            <person name="Chu M.C."/>
            <person name="Andersen G.L."/>
        </authorList>
    </citation>
    <scope>NUCLEOTIDE SEQUENCE [LARGE SCALE GENOMIC DNA]</scope>
    <source>
        <strain evidence="1 2">Antiqua</strain>
    </source>
</reference>
<protein>
    <submittedName>
        <fullName evidence="1">Putative type III secretion apparatus</fullName>
    </submittedName>
</protein>
<dbReference type="GeneID" id="57974340"/>
<evidence type="ECO:0000313" key="1">
    <source>
        <dbReference type="EMBL" id="ABG15982.1"/>
    </source>
</evidence>
<dbReference type="PATRIC" id="fig|360102.15.peg.2466"/>
<dbReference type="RefSeq" id="WP_002209041.1">
    <property type="nucleotide sequence ID" value="NC_008150.1"/>
</dbReference>
<dbReference type="InterPro" id="IPR012670">
    <property type="entry name" value="T3SS_YscI/HrpB"/>
</dbReference>
<gene>
    <name evidence="1" type="ordered locus">YPA_4021</name>
</gene>